<accession>A0A3M7QD15</accession>
<evidence type="ECO:0000313" key="4">
    <source>
        <dbReference type="Proteomes" id="UP000276133"/>
    </source>
</evidence>
<organism evidence="3 4">
    <name type="scientific">Brachionus plicatilis</name>
    <name type="common">Marine rotifer</name>
    <name type="synonym">Brachionus muelleri</name>
    <dbReference type="NCBI Taxonomy" id="10195"/>
    <lineage>
        <taxon>Eukaryota</taxon>
        <taxon>Metazoa</taxon>
        <taxon>Spiralia</taxon>
        <taxon>Gnathifera</taxon>
        <taxon>Rotifera</taxon>
        <taxon>Eurotatoria</taxon>
        <taxon>Monogononta</taxon>
        <taxon>Pseudotrocha</taxon>
        <taxon>Ploima</taxon>
        <taxon>Brachionidae</taxon>
        <taxon>Brachionus</taxon>
    </lineage>
</organism>
<dbReference type="InterPro" id="IPR018114">
    <property type="entry name" value="TRYPSIN_HIS"/>
</dbReference>
<dbReference type="GO" id="GO:0006508">
    <property type="term" value="P:proteolysis"/>
    <property type="evidence" value="ECO:0007669"/>
    <property type="project" value="InterPro"/>
</dbReference>
<dbReference type="AlphaFoldDB" id="A0A3M7QD15"/>
<dbReference type="PANTHER" id="PTHR24252">
    <property type="entry name" value="ACROSIN-RELATED"/>
    <property type="match status" value="1"/>
</dbReference>
<dbReference type="EMBL" id="REGN01006610">
    <property type="protein sequence ID" value="RNA08845.1"/>
    <property type="molecule type" value="Genomic_DNA"/>
</dbReference>
<name>A0A3M7QD15_BRAPC</name>
<dbReference type="GO" id="GO:0004252">
    <property type="term" value="F:serine-type endopeptidase activity"/>
    <property type="evidence" value="ECO:0007669"/>
    <property type="project" value="InterPro"/>
</dbReference>
<dbReference type="PANTHER" id="PTHR24252:SF7">
    <property type="entry name" value="HYALIN"/>
    <property type="match status" value="1"/>
</dbReference>
<keyword evidence="1" id="KW-1015">Disulfide bond</keyword>
<dbReference type="Pfam" id="PF00089">
    <property type="entry name" value="Trypsin"/>
    <property type="match status" value="1"/>
</dbReference>
<evidence type="ECO:0000256" key="1">
    <source>
        <dbReference type="ARBA" id="ARBA00023157"/>
    </source>
</evidence>
<evidence type="ECO:0000313" key="3">
    <source>
        <dbReference type="EMBL" id="RNA08845.1"/>
    </source>
</evidence>
<dbReference type="InterPro" id="IPR043504">
    <property type="entry name" value="Peptidase_S1_PA_chymotrypsin"/>
</dbReference>
<proteinExistence type="predicted"/>
<gene>
    <name evidence="3" type="ORF">BpHYR1_016658</name>
</gene>
<dbReference type="Proteomes" id="UP000276133">
    <property type="component" value="Unassembled WGS sequence"/>
</dbReference>
<feature type="domain" description="Peptidase S1" evidence="2">
    <location>
        <begin position="62"/>
        <end position="123"/>
    </location>
</feature>
<dbReference type="PROSITE" id="PS00134">
    <property type="entry name" value="TRYPSIN_HIS"/>
    <property type="match status" value="1"/>
</dbReference>
<feature type="non-terminal residue" evidence="3">
    <location>
        <position position="1"/>
    </location>
</feature>
<dbReference type="InterPro" id="IPR001254">
    <property type="entry name" value="Trypsin_dom"/>
</dbReference>
<dbReference type="InterPro" id="IPR009003">
    <property type="entry name" value="Peptidase_S1_PA"/>
</dbReference>
<comment type="caution">
    <text evidence="3">The sequence shown here is derived from an EMBL/GenBank/DDBJ whole genome shotgun (WGS) entry which is preliminary data.</text>
</comment>
<protein>
    <submittedName>
        <fullName evidence="3">Chymotrypsin-C</fullName>
    </submittedName>
</protein>
<dbReference type="Gene3D" id="2.40.10.10">
    <property type="entry name" value="Trypsin-like serine proteases"/>
    <property type="match status" value="1"/>
</dbReference>
<dbReference type="STRING" id="10195.A0A3M7QD15"/>
<dbReference type="SUPFAM" id="SSF50494">
    <property type="entry name" value="Trypsin-like serine proteases"/>
    <property type="match status" value="1"/>
</dbReference>
<sequence length="202" mass="22667">IVLKNRDFKPTTFDTGNLLTKSTWTSPNSSSSTNSKIKCSEGFVQPYCDECGLHFAQPNLKIVGGQEAKPHSWPSIVMIKFNYKFSVIFSNQIFDYNYATSCGGTLLNRDTILTAAHCIVTHAMYSFGGRLIKFKVKPNQFYETNESMYTVFLGLHSKLNFSSSQVIVSNVSNFLRTDEPTEGQIGTQRGALKGYELIPFNR</sequence>
<evidence type="ECO:0000259" key="2">
    <source>
        <dbReference type="Pfam" id="PF00089"/>
    </source>
</evidence>
<dbReference type="OrthoDB" id="6380398at2759"/>
<keyword evidence="4" id="KW-1185">Reference proteome</keyword>
<reference evidence="3 4" key="1">
    <citation type="journal article" date="2018" name="Sci. Rep.">
        <title>Genomic signatures of local adaptation to the degree of environmental predictability in rotifers.</title>
        <authorList>
            <person name="Franch-Gras L."/>
            <person name="Hahn C."/>
            <person name="Garcia-Roger E.M."/>
            <person name="Carmona M.J."/>
            <person name="Serra M."/>
            <person name="Gomez A."/>
        </authorList>
    </citation>
    <scope>NUCLEOTIDE SEQUENCE [LARGE SCALE GENOMIC DNA]</scope>
    <source>
        <strain evidence="3">HYR1</strain>
    </source>
</reference>